<dbReference type="InterPro" id="IPR004302">
    <property type="entry name" value="Cellulose/chitin-bd_N"/>
</dbReference>
<proteinExistence type="predicted"/>
<dbReference type="RefSeq" id="WP_107349458.1">
    <property type="nucleotide sequence ID" value="NZ_PYMH01000006.1"/>
</dbReference>
<name>A0A2T3IXI5_9GAMM</name>
<dbReference type="InterPro" id="IPR014756">
    <property type="entry name" value="Ig_E-set"/>
</dbReference>
<dbReference type="Proteomes" id="UP000241222">
    <property type="component" value="Unassembled WGS sequence"/>
</dbReference>
<dbReference type="GO" id="GO:0008061">
    <property type="term" value="F:chitin binding"/>
    <property type="evidence" value="ECO:0007669"/>
    <property type="project" value="UniProtKB-KW"/>
</dbReference>
<keyword evidence="8" id="KW-1185">Reference proteome</keyword>
<feature type="signal peptide" evidence="4">
    <location>
        <begin position="1"/>
        <end position="25"/>
    </location>
</feature>
<evidence type="ECO:0000313" key="8">
    <source>
        <dbReference type="Proteomes" id="UP000241222"/>
    </source>
</evidence>
<evidence type="ECO:0000256" key="1">
    <source>
        <dbReference type="ARBA" id="ARBA00022525"/>
    </source>
</evidence>
<dbReference type="InterPro" id="IPR041029">
    <property type="entry name" value="GbpA_2"/>
</dbReference>
<comment type="caution">
    <text evidence="7">The sequence shown here is derived from an EMBL/GenBank/DDBJ whole genome shotgun (WGS) entry which is preliminary data.</text>
</comment>
<evidence type="ECO:0000259" key="5">
    <source>
        <dbReference type="Pfam" id="PF03067"/>
    </source>
</evidence>
<evidence type="ECO:0000256" key="4">
    <source>
        <dbReference type="SAM" id="SignalP"/>
    </source>
</evidence>
<dbReference type="OrthoDB" id="3675244at2"/>
<dbReference type="Pfam" id="PF18416">
    <property type="entry name" value="GbpA_2"/>
    <property type="match status" value="1"/>
</dbReference>
<accession>A0A2T3IXI5</accession>
<reference evidence="7 8" key="1">
    <citation type="submission" date="2018-03" db="EMBL/GenBank/DDBJ databases">
        <title>Whole genome sequencing of Histamine producing bacteria.</title>
        <authorList>
            <person name="Butler K."/>
        </authorList>
    </citation>
    <scope>NUCLEOTIDE SEQUENCE [LARGE SCALE GENOMIC DNA]</scope>
    <source>
        <strain evidence="7 8">JCM 13586</strain>
    </source>
</reference>
<dbReference type="PANTHER" id="PTHR34823">
    <property type="entry name" value="GLCNAC-BINDING PROTEIN A"/>
    <property type="match status" value="1"/>
</dbReference>
<dbReference type="PANTHER" id="PTHR34823:SF1">
    <property type="entry name" value="CHITIN-BINDING TYPE-4 DOMAIN-CONTAINING PROTEIN"/>
    <property type="match status" value="1"/>
</dbReference>
<dbReference type="AlphaFoldDB" id="A0A2T3IXI5"/>
<dbReference type="InterPro" id="IPR051024">
    <property type="entry name" value="GlcNAc_Chitin_IntDeg"/>
</dbReference>
<evidence type="ECO:0000256" key="2">
    <source>
        <dbReference type="ARBA" id="ARBA00022669"/>
    </source>
</evidence>
<evidence type="ECO:0000259" key="6">
    <source>
        <dbReference type="Pfam" id="PF18416"/>
    </source>
</evidence>
<gene>
    <name evidence="7" type="ORF">C9I99_13730</name>
</gene>
<keyword evidence="2" id="KW-0147">Chitin-binding</keyword>
<protein>
    <submittedName>
        <fullName evidence="7">Spindolin</fullName>
    </submittedName>
</protein>
<feature type="domain" description="N-acetylglucosamine binding protein A" evidence="6">
    <location>
        <begin position="231"/>
        <end position="331"/>
    </location>
</feature>
<dbReference type="Pfam" id="PF03067">
    <property type="entry name" value="LPMO_10"/>
    <property type="match status" value="1"/>
</dbReference>
<dbReference type="Gene3D" id="3.30.70.2150">
    <property type="match status" value="1"/>
</dbReference>
<evidence type="ECO:0000256" key="3">
    <source>
        <dbReference type="ARBA" id="ARBA00022729"/>
    </source>
</evidence>
<sequence>MKKVIPLSLGAMSVMAALSPLYASAHGWADFPAARQVICESDGGHWGPSDGSQIPNEACRAAFQESGTYPLVQKNEFAALTKDYTNMDAVKAAVPDGTICSGGDPRKSGMSVASQQWQRTDMKAGETFTLRYRATAPHNPSFWQFYLSKPSYNAAHSRLGWDDLELIDTAGNVEVTQEGSGKYYYIDVTLPSGRSGEATLVSRWQRNDPAGEGFYNCSDIRFDGEVLPPEWTSKGQYVKPGVEAQDGDSVWFRLFNKQGSEIVFEKLAITAANENINTWSYELAQLINEKYATVTQVGIEEASGDIIYQPSDLYTNQVFVINAEYNYALDVRDGDVIEPAPVTVQGLESTYTQGADGKTDINATVGSEGRYLINMKLLDSTGHQLALASDIVDNGQIDLSLFTTQTGSFSVVVTAAEQDSSEHKVVESKSLTIKDSSGGGDYDYAYPEGIGSYVPGQTVVLGRDGSTYQCRPFPEGGWCNIDSPYHYEPGFGSAWQDAWIKQ</sequence>
<keyword evidence="1" id="KW-0964">Secreted</keyword>
<dbReference type="EMBL" id="PYMH01000006">
    <property type="protein sequence ID" value="PSU33246.1"/>
    <property type="molecule type" value="Genomic_DNA"/>
</dbReference>
<evidence type="ECO:0000313" key="7">
    <source>
        <dbReference type="EMBL" id="PSU33246.1"/>
    </source>
</evidence>
<feature type="domain" description="Chitin-binding type-4" evidence="5">
    <location>
        <begin position="26"/>
        <end position="220"/>
    </location>
</feature>
<dbReference type="Gene3D" id="2.70.50.50">
    <property type="entry name" value="chitin-binding protein cbp21"/>
    <property type="match status" value="1"/>
</dbReference>
<dbReference type="SUPFAM" id="SSF81296">
    <property type="entry name" value="E set domains"/>
    <property type="match status" value="1"/>
</dbReference>
<feature type="chain" id="PRO_5015405799" evidence="4">
    <location>
        <begin position="26"/>
        <end position="502"/>
    </location>
</feature>
<dbReference type="CDD" id="cd21177">
    <property type="entry name" value="LPMO_AA10"/>
    <property type="match status" value="1"/>
</dbReference>
<keyword evidence="3 4" id="KW-0732">Signal</keyword>
<dbReference type="Gene3D" id="2.60.40.2550">
    <property type="match status" value="1"/>
</dbReference>
<organism evidence="7 8">
    <name type="scientific">Photobacterium lutimaris</name>
    <dbReference type="NCBI Taxonomy" id="388278"/>
    <lineage>
        <taxon>Bacteria</taxon>
        <taxon>Pseudomonadati</taxon>
        <taxon>Pseudomonadota</taxon>
        <taxon>Gammaproteobacteria</taxon>
        <taxon>Vibrionales</taxon>
        <taxon>Vibrionaceae</taxon>
        <taxon>Photobacterium</taxon>
    </lineage>
</organism>